<evidence type="ECO:0000313" key="3">
    <source>
        <dbReference type="Proteomes" id="UP001208570"/>
    </source>
</evidence>
<dbReference type="EMBL" id="JAODUP010000456">
    <property type="protein sequence ID" value="KAK2149313.1"/>
    <property type="molecule type" value="Genomic_DNA"/>
</dbReference>
<keyword evidence="3" id="KW-1185">Reference proteome</keyword>
<keyword evidence="1" id="KW-1133">Transmembrane helix</keyword>
<evidence type="ECO:0000313" key="2">
    <source>
        <dbReference type="EMBL" id="KAK2149313.1"/>
    </source>
</evidence>
<gene>
    <name evidence="2" type="ORF">LSH36_455g03023</name>
</gene>
<keyword evidence="1" id="KW-0472">Membrane</keyword>
<name>A0AAD9JA50_9ANNE</name>
<evidence type="ECO:0000256" key="1">
    <source>
        <dbReference type="SAM" id="Phobius"/>
    </source>
</evidence>
<comment type="caution">
    <text evidence="2">The sequence shown here is derived from an EMBL/GenBank/DDBJ whole genome shotgun (WGS) entry which is preliminary data.</text>
</comment>
<feature type="transmembrane region" description="Helical" evidence="1">
    <location>
        <begin position="28"/>
        <end position="48"/>
    </location>
</feature>
<protein>
    <submittedName>
        <fullName evidence="2">Uncharacterized protein</fullName>
    </submittedName>
</protein>
<dbReference type="AlphaFoldDB" id="A0AAD9JA50"/>
<dbReference type="Proteomes" id="UP001208570">
    <property type="component" value="Unassembled WGS sequence"/>
</dbReference>
<accession>A0AAD9JA50</accession>
<organism evidence="2 3">
    <name type="scientific">Paralvinella palmiformis</name>
    <dbReference type="NCBI Taxonomy" id="53620"/>
    <lineage>
        <taxon>Eukaryota</taxon>
        <taxon>Metazoa</taxon>
        <taxon>Spiralia</taxon>
        <taxon>Lophotrochozoa</taxon>
        <taxon>Annelida</taxon>
        <taxon>Polychaeta</taxon>
        <taxon>Sedentaria</taxon>
        <taxon>Canalipalpata</taxon>
        <taxon>Terebellida</taxon>
        <taxon>Terebelliformia</taxon>
        <taxon>Alvinellidae</taxon>
        <taxon>Paralvinella</taxon>
    </lineage>
</organism>
<sequence length="62" mass="7237">MDMKQQLSSAKDICLTVDLWSSRDIRSFMGIIGYFVVKFTLHSVMLVFHRFHGSHTAKKIYN</sequence>
<proteinExistence type="predicted"/>
<reference evidence="2" key="1">
    <citation type="journal article" date="2023" name="Mol. Biol. Evol.">
        <title>Third-Generation Sequencing Reveals the Adaptive Role of the Epigenome in Three Deep-Sea Polychaetes.</title>
        <authorList>
            <person name="Perez M."/>
            <person name="Aroh O."/>
            <person name="Sun Y."/>
            <person name="Lan Y."/>
            <person name="Juniper S.K."/>
            <person name="Young C.R."/>
            <person name="Angers B."/>
            <person name="Qian P.Y."/>
        </authorList>
    </citation>
    <scope>NUCLEOTIDE SEQUENCE</scope>
    <source>
        <strain evidence="2">P08H-3</strain>
    </source>
</reference>
<keyword evidence="1" id="KW-0812">Transmembrane</keyword>